<name>A0A0F9G2R2_9ZZZZ</name>
<sequence>MNSVFLCYREYQEKNRLAITKMFDSFKNFFD</sequence>
<protein>
    <submittedName>
        <fullName evidence="1">Uncharacterized protein</fullName>
    </submittedName>
</protein>
<dbReference type="AlphaFoldDB" id="A0A0F9G2R2"/>
<reference evidence="1" key="1">
    <citation type="journal article" date="2015" name="Nature">
        <title>Complex archaea that bridge the gap between prokaryotes and eukaryotes.</title>
        <authorList>
            <person name="Spang A."/>
            <person name="Saw J.H."/>
            <person name="Jorgensen S.L."/>
            <person name="Zaremba-Niedzwiedzka K."/>
            <person name="Martijn J."/>
            <person name="Lind A.E."/>
            <person name="van Eijk R."/>
            <person name="Schleper C."/>
            <person name="Guy L."/>
            <person name="Ettema T.J."/>
        </authorList>
    </citation>
    <scope>NUCLEOTIDE SEQUENCE</scope>
</reference>
<feature type="non-terminal residue" evidence="1">
    <location>
        <position position="31"/>
    </location>
</feature>
<gene>
    <name evidence="1" type="ORF">LCGC14_1879200</name>
</gene>
<proteinExistence type="predicted"/>
<dbReference type="EMBL" id="LAZR01019315">
    <property type="protein sequence ID" value="KKL92989.1"/>
    <property type="molecule type" value="Genomic_DNA"/>
</dbReference>
<evidence type="ECO:0000313" key="1">
    <source>
        <dbReference type="EMBL" id="KKL92989.1"/>
    </source>
</evidence>
<comment type="caution">
    <text evidence="1">The sequence shown here is derived from an EMBL/GenBank/DDBJ whole genome shotgun (WGS) entry which is preliminary data.</text>
</comment>
<accession>A0A0F9G2R2</accession>
<organism evidence="1">
    <name type="scientific">marine sediment metagenome</name>
    <dbReference type="NCBI Taxonomy" id="412755"/>
    <lineage>
        <taxon>unclassified sequences</taxon>
        <taxon>metagenomes</taxon>
        <taxon>ecological metagenomes</taxon>
    </lineage>
</organism>